<dbReference type="SUPFAM" id="SSF50324">
    <property type="entry name" value="Inorganic pyrophosphatase"/>
    <property type="match status" value="1"/>
</dbReference>
<dbReference type="InterPro" id="IPR036649">
    <property type="entry name" value="Pyrophosphatase_sf"/>
</dbReference>
<dbReference type="EMBL" id="JACRSY010000008">
    <property type="protein sequence ID" value="MBC8579216.1"/>
    <property type="molecule type" value="Genomic_DNA"/>
</dbReference>
<dbReference type="Proteomes" id="UP000655830">
    <property type="component" value="Unassembled WGS sequence"/>
</dbReference>
<evidence type="ECO:0000256" key="2">
    <source>
        <dbReference type="ARBA" id="ARBA00012146"/>
    </source>
</evidence>
<evidence type="ECO:0000313" key="7">
    <source>
        <dbReference type="Proteomes" id="UP000655830"/>
    </source>
</evidence>
<keyword evidence="5" id="KW-0460">Magnesium</keyword>
<organism evidence="6 7">
    <name type="scientific">Zhenhengia yiwuensis</name>
    <dbReference type="NCBI Taxonomy" id="2763666"/>
    <lineage>
        <taxon>Bacteria</taxon>
        <taxon>Bacillati</taxon>
        <taxon>Bacillota</taxon>
        <taxon>Clostridia</taxon>
        <taxon>Lachnospirales</taxon>
        <taxon>Lachnospiraceae</taxon>
        <taxon>Zhenhengia</taxon>
    </lineage>
</organism>
<evidence type="ECO:0000256" key="1">
    <source>
        <dbReference type="ARBA" id="ARBA00001946"/>
    </source>
</evidence>
<evidence type="ECO:0000256" key="5">
    <source>
        <dbReference type="ARBA" id="ARBA00022842"/>
    </source>
</evidence>
<protein>
    <recommendedName>
        <fullName evidence="2">inorganic diphosphatase</fullName>
        <ecNumber evidence="2">3.6.1.1</ecNumber>
    </recommendedName>
</protein>
<proteinExistence type="predicted"/>
<name>A0A926IE47_9FIRM</name>
<evidence type="ECO:0000256" key="3">
    <source>
        <dbReference type="ARBA" id="ARBA00022723"/>
    </source>
</evidence>
<dbReference type="RefSeq" id="WP_249332359.1">
    <property type="nucleotide sequence ID" value="NZ_JACRSY010000008.1"/>
</dbReference>
<dbReference type="GO" id="GO:0000287">
    <property type="term" value="F:magnesium ion binding"/>
    <property type="evidence" value="ECO:0007669"/>
    <property type="project" value="InterPro"/>
</dbReference>
<dbReference type="Gene3D" id="3.90.80.10">
    <property type="entry name" value="Inorganic pyrophosphatase"/>
    <property type="match status" value="1"/>
</dbReference>
<gene>
    <name evidence="6" type="ORF">H8718_06710</name>
</gene>
<dbReference type="InterPro" id="IPR008162">
    <property type="entry name" value="Pyrophosphatase"/>
</dbReference>
<dbReference type="Pfam" id="PF00719">
    <property type="entry name" value="Pyrophosphatase"/>
    <property type="match status" value="1"/>
</dbReference>
<comment type="cofactor">
    <cofactor evidence="1">
        <name>Mg(2+)</name>
        <dbReference type="ChEBI" id="CHEBI:18420"/>
    </cofactor>
</comment>
<dbReference type="GO" id="GO:0005737">
    <property type="term" value="C:cytoplasm"/>
    <property type="evidence" value="ECO:0007669"/>
    <property type="project" value="InterPro"/>
</dbReference>
<evidence type="ECO:0000256" key="4">
    <source>
        <dbReference type="ARBA" id="ARBA00022801"/>
    </source>
</evidence>
<accession>A0A926IE47</accession>
<dbReference type="GO" id="GO:0004427">
    <property type="term" value="F:inorganic diphosphate phosphatase activity"/>
    <property type="evidence" value="ECO:0007669"/>
    <property type="project" value="UniProtKB-EC"/>
</dbReference>
<keyword evidence="7" id="KW-1185">Reference proteome</keyword>
<reference evidence="6" key="1">
    <citation type="submission" date="2020-08" db="EMBL/GenBank/DDBJ databases">
        <title>Genome public.</title>
        <authorList>
            <person name="Liu C."/>
            <person name="Sun Q."/>
        </authorList>
    </citation>
    <scope>NUCLEOTIDE SEQUENCE</scope>
    <source>
        <strain evidence="6">NSJ-12</strain>
    </source>
</reference>
<dbReference type="AlphaFoldDB" id="A0A926IE47"/>
<sequence length="114" mass="12937">MNDTAYLGKHVKVIIDRPLGTKHPQYGHIYTLNYGYIPDTLAGDGEEVDAYIIGVFEPLETYEGYVIALIKREDDVEDKLVVCKDKGKYSKEAIAALVEFQERFFTSEIIMAEV</sequence>
<comment type="caution">
    <text evidence="6">The sequence shown here is derived from an EMBL/GenBank/DDBJ whole genome shotgun (WGS) entry which is preliminary data.</text>
</comment>
<keyword evidence="3" id="KW-0479">Metal-binding</keyword>
<keyword evidence="4" id="KW-0378">Hydrolase</keyword>
<dbReference type="EC" id="3.6.1.1" evidence="2"/>
<dbReference type="GO" id="GO:0006796">
    <property type="term" value="P:phosphate-containing compound metabolic process"/>
    <property type="evidence" value="ECO:0007669"/>
    <property type="project" value="InterPro"/>
</dbReference>
<evidence type="ECO:0000313" key="6">
    <source>
        <dbReference type="EMBL" id="MBC8579216.1"/>
    </source>
</evidence>